<sequence>MDTERIICYIGGFNLYFGLREKGWKKYYWLNLKCLTEKLLKPRQSLEMVKYFTSNISAGNESSPPWLQKKMKEKRKRQLTYLEALNTLDGMKIFFGHYLFKTITCNNCGHIWITYEEKMTDVCIATELLIDAYKNKFDTALIISGDSDLAPPIQAIREIYPNKKNIIAFPPSRISARLKHIAHASFIIGEANLRKSLFPNEIIKNDGYILKRPDKWR</sequence>
<evidence type="ECO:0000259" key="1">
    <source>
        <dbReference type="Pfam" id="PF01936"/>
    </source>
</evidence>
<gene>
    <name evidence="2" type="primary">nicB</name>
    <name evidence="2" type="ORF">RT761_01070</name>
</gene>
<dbReference type="Gene3D" id="3.40.50.1010">
    <property type="entry name" value="5'-nuclease"/>
    <property type="match status" value="1"/>
</dbReference>
<keyword evidence="2" id="KW-0503">Monooxygenase</keyword>
<evidence type="ECO:0000313" key="3">
    <source>
        <dbReference type="Proteomes" id="UP000594463"/>
    </source>
</evidence>
<proteinExistence type="predicted"/>
<keyword evidence="2" id="KW-0560">Oxidoreductase</keyword>
<dbReference type="AlphaFoldDB" id="A0A7T1AL05"/>
<accession>A0A7T1AL05</accession>
<feature type="domain" description="NYN" evidence="1">
    <location>
        <begin position="115"/>
        <end position="187"/>
    </location>
</feature>
<dbReference type="GO" id="GO:0004497">
    <property type="term" value="F:monooxygenase activity"/>
    <property type="evidence" value="ECO:0007669"/>
    <property type="project" value="UniProtKB-KW"/>
</dbReference>
<evidence type="ECO:0000313" key="2">
    <source>
        <dbReference type="EMBL" id="QPM67857.1"/>
    </source>
</evidence>
<dbReference type="Pfam" id="PF01936">
    <property type="entry name" value="NYN"/>
    <property type="match status" value="1"/>
</dbReference>
<dbReference type="GO" id="GO:0004540">
    <property type="term" value="F:RNA nuclease activity"/>
    <property type="evidence" value="ECO:0007669"/>
    <property type="project" value="InterPro"/>
</dbReference>
<keyword evidence="3" id="KW-1185">Reference proteome</keyword>
<dbReference type="EMBL" id="CP065383">
    <property type="protein sequence ID" value="QPM67857.1"/>
    <property type="molecule type" value="Genomic_DNA"/>
</dbReference>
<name>A0A7T1AL05_ATRLM</name>
<organism evidence="2 3">
    <name type="scientific">Atribacter laminatus</name>
    <dbReference type="NCBI Taxonomy" id="2847778"/>
    <lineage>
        <taxon>Bacteria</taxon>
        <taxon>Pseudomonadati</taxon>
        <taxon>Atribacterota</taxon>
        <taxon>Atribacteria</taxon>
        <taxon>Atribacterales</taxon>
        <taxon>Atribacteraceae</taxon>
        <taxon>Atribacter</taxon>
    </lineage>
</organism>
<dbReference type="KEGG" id="alam:RT761_01070"/>
<dbReference type="InterPro" id="IPR021139">
    <property type="entry name" value="NYN"/>
</dbReference>
<dbReference type="CDD" id="cd18722">
    <property type="entry name" value="PIN_NicB-like"/>
    <property type="match status" value="1"/>
</dbReference>
<protein>
    <submittedName>
        <fullName evidence="2">6-hydroxy-3-succinoylpyridine 3-monooxygenase HspA</fullName>
        <ecNumber evidence="2">1.14.13.163</ecNumber>
    </submittedName>
</protein>
<dbReference type="EC" id="1.14.13.163" evidence="2"/>
<dbReference type="Proteomes" id="UP000594463">
    <property type="component" value="Chromosome"/>
</dbReference>
<reference evidence="2 3" key="1">
    <citation type="journal article" date="2021" name="Nat. Commun.">
        <title>Isolation of a member of the candidate phylum Atribacteria reveals a unique cell membrane structure.</title>
        <authorList>
            <person name="Taiki K."/>
            <person name="Nobu M.K."/>
            <person name="Kusada H."/>
            <person name="Meng X.-Y."/>
            <person name="Hosoki N."/>
            <person name="Uematsu K."/>
            <person name="Yoshioka H."/>
            <person name="Kamagata Y."/>
            <person name="Tamaki H."/>
        </authorList>
    </citation>
    <scope>NUCLEOTIDE SEQUENCE [LARGE SCALE GENOMIC DNA]</scope>
    <source>
        <strain evidence="2 3">RT761</strain>
    </source>
</reference>